<keyword evidence="2" id="KW-1133">Transmembrane helix</keyword>
<dbReference type="Pfam" id="PF07690">
    <property type="entry name" value="MFS_1"/>
    <property type="match status" value="1"/>
</dbReference>
<feature type="transmembrane region" description="Helical" evidence="2">
    <location>
        <begin position="202"/>
        <end position="221"/>
    </location>
</feature>
<protein>
    <submittedName>
        <fullName evidence="3">Uncharacterized protein</fullName>
    </submittedName>
</protein>
<sequence length="637" mass="72077">GEGDDEDEDEGEDIGVEEGRHYEGGGDVVGGVGEAESILNEREMNSLHKTVPALRRHDVKTSTIRQHYYPEGGWGWIVCGCGFLVHLLTTGLQFSYGVLYLEVVKRFGEGSAMDAAWIGVLCFSVSFISAPLVVALCRRKSTRLAAVFGGLVMSLACLFTSFAQQVHQIFLSYGVFLGVGTCLVRETSGLMLGHYFKRRREFVEIVVQAGGGIGVTLFSVFYKEVLGSIGWRLGLQAVTGILFVSFFIGIFYRSASLYHPQRRAILHLKNQKKKVKEKKGHVSIEKPPFFDFSPLKIRISLLALSTVQGYHGYVLFVWIYGIFLGGFLYALKMYTFERVRARHFTRTWSFVQGAEALPALLGIPITVNWFILDDALLFLSIVILCNEILFKHKAKLSSFGQQRRTRCPVKDYLRKNSNPVRSGDLGSQGIGPLHLLQHLSNKEFMEKVMSSVGSGNGLHPYGYVSLIRDMFTFWPSKPAKDRQWFSWKDILTHNKKQVGSLLATTLWPSTIGLHSLVSHSKKLHPDIVALVVLHVFSDCMLLMYYYSGKLENLQIEIKKNKVDVLDLSEVRWKDLQKSHLANIENYEGCREKTPQIMTEMLKKMEKGRQYKTENRENTGAAYHKLNNELRRETSNDN</sequence>
<proteinExistence type="predicted"/>
<name>A0A8K0K1M1_LADFU</name>
<organism evidence="3 4">
    <name type="scientific">Ladona fulva</name>
    <name type="common">Scarce chaser dragonfly</name>
    <name type="synonym">Libellula fulva</name>
    <dbReference type="NCBI Taxonomy" id="123851"/>
    <lineage>
        <taxon>Eukaryota</taxon>
        <taxon>Metazoa</taxon>
        <taxon>Ecdysozoa</taxon>
        <taxon>Arthropoda</taxon>
        <taxon>Hexapoda</taxon>
        <taxon>Insecta</taxon>
        <taxon>Pterygota</taxon>
        <taxon>Palaeoptera</taxon>
        <taxon>Odonata</taxon>
        <taxon>Epiprocta</taxon>
        <taxon>Anisoptera</taxon>
        <taxon>Libelluloidea</taxon>
        <taxon>Libellulidae</taxon>
        <taxon>Ladona</taxon>
    </lineage>
</organism>
<comment type="caution">
    <text evidence="3">The sequence shown here is derived from an EMBL/GenBank/DDBJ whole genome shotgun (WGS) entry which is preliminary data.</text>
</comment>
<dbReference type="PANTHER" id="PTHR11360">
    <property type="entry name" value="MONOCARBOXYLATE TRANSPORTER"/>
    <property type="match status" value="1"/>
</dbReference>
<evidence type="ECO:0000313" key="4">
    <source>
        <dbReference type="Proteomes" id="UP000792457"/>
    </source>
</evidence>
<dbReference type="InterPro" id="IPR011701">
    <property type="entry name" value="MFS"/>
</dbReference>
<dbReference type="AlphaFoldDB" id="A0A8K0K1M1"/>
<feature type="transmembrane region" description="Helical" evidence="2">
    <location>
        <begin position="310"/>
        <end position="331"/>
    </location>
</feature>
<feature type="transmembrane region" description="Helical" evidence="2">
    <location>
        <begin position="233"/>
        <end position="252"/>
    </location>
</feature>
<keyword evidence="4" id="KW-1185">Reference proteome</keyword>
<dbReference type="Gene3D" id="1.20.1250.20">
    <property type="entry name" value="MFS general substrate transporter like domains"/>
    <property type="match status" value="1"/>
</dbReference>
<gene>
    <name evidence="3" type="ORF">J437_LFUL001722</name>
</gene>
<feature type="transmembrane region" description="Helical" evidence="2">
    <location>
        <begin position="116"/>
        <end position="137"/>
    </location>
</feature>
<accession>A0A8K0K1M1</accession>
<keyword evidence="2" id="KW-0812">Transmembrane</keyword>
<dbReference type="InterPro" id="IPR050327">
    <property type="entry name" value="Proton-linked_MCT"/>
</dbReference>
<dbReference type="EMBL" id="KZ308248">
    <property type="protein sequence ID" value="KAG8225690.1"/>
    <property type="molecule type" value="Genomic_DNA"/>
</dbReference>
<dbReference type="SUPFAM" id="SSF103473">
    <property type="entry name" value="MFS general substrate transporter"/>
    <property type="match status" value="1"/>
</dbReference>
<feature type="region of interest" description="Disordered" evidence="1">
    <location>
        <begin position="609"/>
        <end position="637"/>
    </location>
</feature>
<feature type="compositionally biased region" description="Basic and acidic residues" evidence="1">
    <location>
        <begin position="625"/>
        <end position="637"/>
    </location>
</feature>
<feature type="non-terminal residue" evidence="3">
    <location>
        <position position="637"/>
    </location>
</feature>
<dbReference type="OrthoDB" id="6499973at2759"/>
<dbReference type="GO" id="GO:0022857">
    <property type="term" value="F:transmembrane transporter activity"/>
    <property type="evidence" value="ECO:0007669"/>
    <property type="project" value="InterPro"/>
</dbReference>
<evidence type="ECO:0000256" key="2">
    <source>
        <dbReference type="SAM" id="Phobius"/>
    </source>
</evidence>
<dbReference type="PANTHER" id="PTHR11360:SF93">
    <property type="entry name" value="MONOCARBOXYLATE TRANSPORTER 7-LIKE PROTEIN"/>
    <property type="match status" value="1"/>
</dbReference>
<dbReference type="InterPro" id="IPR036259">
    <property type="entry name" value="MFS_trans_sf"/>
</dbReference>
<dbReference type="Proteomes" id="UP000792457">
    <property type="component" value="Unassembled WGS sequence"/>
</dbReference>
<feature type="transmembrane region" description="Helical" evidence="2">
    <location>
        <begin position="144"/>
        <end position="163"/>
    </location>
</feature>
<evidence type="ECO:0000313" key="3">
    <source>
        <dbReference type="EMBL" id="KAG8225690.1"/>
    </source>
</evidence>
<feature type="compositionally biased region" description="Acidic residues" evidence="1">
    <location>
        <begin position="1"/>
        <end position="16"/>
    </location>
</feature>
<reference evidence="3" key="2">
    <citation type="submission" date="2017-10" db="EMBL/GenBank/DDBJ databases">
        <title>Ladona fulva Genome sequencing and assembly.</title>
        <authorList>
            <person name="Murali S."/>
            <person name="Richards S."/>
            <person name="Bandaranaike D."/>
            <person name="Bellair M."/>
            <person name="Blankenburg K."/>
            <person name="Chao H."/>
            <person name="Dinh H."/>
            <person name="Doddapaneni H."/>
            <person name="Dugan-Rocha S."/>
            <person name="Elkadiri S."/>
            <person name="Gnanaolivu R."/>
            <person name="Hernandez B."/>
            <person name="Skinner E."/>
            <person name="Javaid M."/>
            <person name="Lee S."/>
            <person name="Li M."/>
            <person name="Ming W."/>
            <person name="Munidasa M."/>
            <person name="Muniz J."/>
            <person name="Nguyen L."/>
            <person name="Hughes D."/>
            <person name="Osuji N."/>
            <person name="Pu L.-L."/>
            <person name="Puazo M."/>
            <person name="Qu C."/>
            <person name="Quiroz J."/>
            <person name="Raj R."/>
            <person name="Weissenberger G."/>
            <person name="Xin Y."/>
            <person name="Zou X."/>
            <person name="Han Y."/>
            <person name="Worley K."/>
            <person name="Muzny D."/>
            <person name="Gibbs R."/>
        </authorList>
    </citation>
    <scope>NUCLEOTIDE SEQUENCE</scope>
    <source>
        <strain evidence="3">Sampled in the wild</strain>
    </source>
</reference>
<feature type="transmembrane region" description="Helical" evidence="2">
    <location>
        <begin position="74"/>
        <end position="96"/>
    </location>
</feature>
<feature type="region of interest" description="Disordered" evidence="1">
    <location>
        <begin position="1"/>
        <end position="26"/>
    </location>
</feature>
<reference evidence="3" key="1">
    <citation type="submission" date="2013-04" db="EMBL/GenBank/DDBJ databases">
        <authorList>
            <person name="Qu J."/>
            <person name="Murali S.C."/>
            <person name="Bandaranaike D."/>
            <person name="Bellair M."/>
            <person name="Blankenburg K."/>
            <person name="Chao H."/>
            <person name="Dinh H."/>
            <person name="Doddapaneni H."/>
            <person name="Downs B."/>
            <person name="Dugan-Rocha S."/>
            <person name="Elkadiri S."/>
            <person name="Gnanaolivu R.D."/>
            <person name="Hernandez B."/>
            <person name="Javaid M."/>
            <person name="Jayaseelan J.C."/>
            <person name="Lee S."/>
            <person name="Li M."/>
            <person name="Ming W."/>
            <person name="Munidasa M."/>
            <person name="Muniz J."/>
            <person name="Nguyen L."/>
            <person name="Ongeri F."/>
            <person name="Osuji N."/>
            <person name="Pu L.-L."/>
            <person name="Puazo M."/>
            <person name="Qu C."/>
            <person name="Quiroz J."/>
            <person name="Raj R."/>
            <person name="Weissenberger G."/>
            <person name="Xin Y."/>
            <person name="Zou X."/>
            <person name="Han Y."/>
            <person name="Richards S."/>
            <person name="Worley K."/>
            <person name="Muzny D."/>
            <person name="Gibbs R."/>
        </authorList>
    </citation>
    <scope>NUCLEOTIDE SEQUENCE</scope>
    <source>
        <strain evidence="3">Sampled in the wild</strain>
    </source>
</reference>
<keyword evidence="2" id="KW-0472">Membrane</keyword>
<evidence type="ECO:0000256" key="1">
    <source>
        <dbReference type="SAM" id="MobiDB-lite"/>
    </source>
</evidence>